<keyword evidence="4 8" id="KW-0479">Metal-binding</keyword>
<evidence type="ECO:0000256" key="2">
    <source>
        <dbReference type="ARBA" id="ARBA00010617"/>
    </source>
</evidence>
<evidence type="ECO:0000256" key="9">
    <source>
        <dbReference type="RuleBase" id="RU000461"/>
    </source>
</evidence>
<dbReference type="InterPro" id="IPR001128">
    <property type="entry name" value="Cyt_P450"/>
</dbReference>
<reference evidence="11 12" key="1">
    <citation type="submission" date="2018-07" db="EMBL/GenBank/DDBJ databases">
        <title>The complete nuclear genome of the prasinophyte Chloropicon primus (CCMP1205).</title>
        <authorList>
            <person name="Pombert J.-F."/>
            <person name="Otis C."/>
            <person name="Turmel M."/>
            <person name="Lemieux C."/>
        </authorList>
    </citation>
    <scope>NUCLEOTIDE SEQUENCE [LARGE SCALE GENOMIC DNA]</scope>
    <source>
        <strain evidence="11 12">CCMP1205</strain>
    </source>
</reference>
<dbReference type="OrthoDB" id="507451at2759"/>
<comment type="cofactor">
    <cofactor evidence="1 8">
        <name>heme</name>
        <dbReference type="ChEBI" id="CHEBI:30413"/>
    </cofactor>
</comment>
<dbReference type="Proteomes" id="UP000316726">
    <property type="component" value="Chromosome 3"/>
</dbReference>
<evidence type="ECO:0000313" key="10">
    <source>
        <dbReference type="EMBL" id="CAD9713065.1"/>
    </source>
</evidence>
<dbReference type="FunFam" id="1.10.630.10:FF:000182">
    <property type="entry name" value="Cytochrome P450 3A4"/>
    <property type="match status" value="1"/>
</dbReference>
<dbReference type="STRING" id="1764295.A0A5B8MIE2"/>
<dbReference type="InterPro" id="IPR017972">
    <property type="entry name" value="Cyt_P450_CS"/>
</dbReference>
<evidence type="ECO:0000256" key="6">
    <source>
        <dbReference type="ARBA" id="ARBA00023004"/>
    </source>
</evidence>
<evidence type="ECO:0000256" key="5">
    <source>
        <dbReference type="ARBA" id="ARBA00023002"/>
    </source>
</evidence>
<dbReference type="InterPro" id="IPR002401">
    <property type="entry name" value="Cyt_P450_E_grp-I"/>
</dbReference>
<protein>
    <submittedName>
        <fullName evidence="11">Cytochrome P450</fullName>
    </submittedName>
</protein>
<proteinExistence type="inferred from homology"/>
<dbReference type="PANTHER" id="PTHR24301">
    <property type="entry name" value="THROMBOXANE-A SYNTHASE"/>
    <property type="match status" value="1"/>
</dbReference>
<evidence type="ECO:0000256" key="4">
    <source>
        <dbReference type="ARBA" id="ARBA00022723"/>
    </source>
</evidence>
<accession>A0A5B8MIE2</accession>
<reference evidence="10" key="2">
    <citation type="submission" date="2021-01" db="EMBL/GenBank/DDBJ databases">
        <authorList>
            <person name="Corre E."/>
            <person name="Pelletier E."/>
            <person name="Niang G."/>
            <person name="Scheremetjew M."/>
            <person name="Finn R."/>
            <person name="Kale V."/>
            <person name="Holt S."/>
            <person name="Cochrane G."/>
            <person name="Meng A."/>
            <person name="Brown T."/>
            <person name="Cohen L."/>
        </authorList>
    </citation>
    <scope>NUCLEOTIDE SEQUENCE</scope>
    <source>
        <strain evidence="10">CCMP1205</strain>
    </source>
</reference>
<keyword evidence="5 9" id="KW-0560">Oxidoreductase</keyword>
<dbReference type="EMBL" id="HBHL01003085">
    <property type="protein sequence ID" value="CAD9713065.1"/>
    <property type="molecule type" value="Transcribed_RNA"/>
</dbReference>
<keyword evidence="12" id="KW-1185">Reference proteome</keyword>
<dbReference type="Gene3D" id="1.10.630.10">
    <property type="entry name" value="Cytochrome P450"/>
    <property type="match status" value="1"/>
</dbReference>
<keyword evidence="6 8" id="KW-0408">Iron</keyword>
<dbReference type="SUPFAM" id="SSF48264">
    <property type="entry name" value="Cytochrome P450"/>
    <property type="match status" value="1"/>
</dbReference>
<dbReference type="GO" id="GO:0004497">
    <property type="term" value="F:monooxygenase activity"/>
    <property type="evidence" value="ECO:0007669"/>
    <property type="project" value="UniProtKB-KW"/>
</dbReference>
<dbReference type="EMBL" id="CP031036">
    <property type="protein sequence ID" value="QDZ20217.1"/>
    <property type="molecule type" value="Genomic_DNA"/>
</dbReference>
<evidence type="ECO:0000256" key="7">
    <source>
        <dbReference type="ARBA" id="ARBA00023033"/>
    </source>
</evidence>
<dbReference type="PROSITE" id="PS00086">
    <property type="entry name" value="CYTOCHROME_P450"/>
    <property type="match status" value="1"/>
</dbReference>
<dbReference type="InterPro" id="IPR036396">
    <property type="entry name" value="Cyt_P450_sf"/>
</dbReference>
<feature type="binding site" description="axial binding residue" evidence="8">
    <location>
        <position position="485"/>
    </location>
    <ligand>
        <name>heme</name>
        <dbReference type="ChEBI" id="CHEBI:30413"/>
    </ligand>
    <ligandPart>
        <name>Fe</name>
        <dbReference type="ChEBI" id="CHEBI:18248"/>
    </ligandPart>
</feature>
<evidence type="ECO:0000256" key="3">
    <source>
        <dbReference type="ARBA" id="ARBA00022617"/>
    </source>
</evidence>
<evidence type="ECO:0000313" key="11">
    <source>
        <dbReference type="EMBL" id="QDZ20217.1"/>
    </source>
</evidence>
<evidence type="ECO:0000256" key="8">
    <source>
        <dbReference type="PIRSR" id="PIRSR602401-1"/>
    </source>
</evidence>
<dbReference type="GO" id="GO:0020037">
    <property type="term" value="F:heme binding"/>
    <property type="evidence" value="ECO:0007669"/>
    <property type="project" value="InterPro"/>
</dbReference>
<dbReference type="PRINTS" id="PR00385">
    <property type="entry name" value="P450"/>
</dbReference>
<dbReference type="AlphaFoldDB" id="A0A5B8MIE2"/>
<name>A0A5B8MIE2_9CHLO</name>
<gene>
    <name evidence="11" type="ORF">A3770_03p27350</name>
    <name evidence="10" type="ORF">CPRI1469_LOCUS1914</name>
</gene>
<comment type="similarity">
    <text evidence="2 9">Belongs to the cytochrome P450 family.</text>
</comment>
<dbReference type="GO" id="GO:0016705">
    <property type="term" value="F:oxidoreductase activity, acting on paired donors, with incorporation or reduction of molecular oxygen"/>
    <property type="evidence" value="ECO:0007669"/>
    <property type="project" value="InterPro"/>
</dbReference>
<evidence type="ECO:0000313" key="12">
    <source>
        <dbReference type="Proteomes" id="UP000316726"/>
    </source>
</evidence>
<dbReference type="PRINTS" id="PR00463">
    <property type="entry name" value="EP450I"/>
</dbReference>
<sequence length="539" mass="61120">MDSVALAGTLGAVAAIALTPERSVTLRALACAALLTVYWHHKMLWNLWRYRHFPGPMPLPLVGNISKKTKALHEQYVVWERKYGKTFKWFMGNNVVLVFNDVESVREIGLRHFSAFTNRALPPTGLLQFFHPTIQNSQRYGILRAKDTYWKGIRSIAHGILHSAEQLSSFAPLMMEAAQELSERLGKVKEGESVDIWRALGDMTLDVVGSTVFGVRFKSVKEEGADVVKAARIIFKNSSPFSFNNPYLLLALVTPSFIHPVLQFFAERYPTQAMREQFWAAEHLGKVSDQVFDLAQSGQIGSPDDPYHYNGNSFLKLFIEGHNRETNKNLSKDEVVAQAFTFLLAGYETTANTLAYAIYLLTQNKEAEEKLVEEIDRLGKGKPGLPSIEELKDYTYLQAVVKEVLRVFGPATLTTRESSKDLTIHGLSVYKSTTVHLTMNSLHWNEKYFPEPQRFLPERFVEGSEIYEKQVHRAHLPFGLGPRMCVASNFALTEAKLALITLYKKYRFDYDTKHEFKTAMGVTLSPVNGVRVFVRKRLA</sequence>
<keyword evidence="3 8" id="KW-0349">Heme</keyword>
<dbReference type="PANTHER" id="PTHR24301:SF2">
    <property type="entry name" value="THROMBOXANE-A SYNTHASE"/>
    <property type="match status" value="1"/>
</dbReference>
<dbReference type="GO" id="GO:0005506">
    <property type="term" value="F:iron ion binding"/>
    <property type="evidence" value="ECO:0007669"/>
    <property type="project" value="InterPro"/>
</dbReference>
<keyword evidence="7 9" id="KW-0503">Monooxygenase</keyword>
<dbReference type="Pfam" id="PF00067">
    <property type="entry name" value="p450"/>
    <property type="match status" value="1"/>
</dbReference>
<organism evidence="11 12">
    <name type="scientific">Chloropicon primus</name>
    <dbReference type="NCBI Taxonomy" id="1764295"/>
    <lineage>
        <taxon>Eukaryota</taxon>
        <taxon>Viridiplantae</taxon>
        <taxon>Chlorophyta</taxon>
        <taxon>Chloropicophyceae</taxon>
        <taxon>Chloropicales</taxon>
        <taxon>Chloropicaceae</taxon>
        <taxon>Chloropicon</taxon>
    </lineage>
</organism>
<evidence type="ECO:0000256" key="1">
    <source>
        <dbReference type="ARBA" id="ARBA00001971"/>
    </source>
</evidence>